<gene>
    <name evidence="2" type="ORF">B1A_20568</name>
</gene>
<dbReference type="Gene3D" id="3.40.50.720">
    <property type="entry name" value="NAD(P)-binding Rossmann-like Domain"/>
    <property type="match status" value="1"/>
</dbReference>
<evidence type="ECO:0000313" key="2">
    <source>
        <dbReference type="EMBL" id="EQD29720.1"/>
    </source>
</evidence>
<dbReference type="InterPro" id="IPR001509">
    <property type="entry name" value="Epimerase_deHydtase"/>
</dbReference>
<dbReference type="Pfam" id="PF01370">
    <property type="entry name" value="Epimerase"/>
    <property type="match status" value="1"/>
</dbReference>
<protein>
    <submittedName>
        <fullName evidence="2">NADH dehydrogenase (Ubiquinone)</fullName>
    </submittedName>
</protein>
<dbReference type="PANTHER" id="PTHR12126:SF11">
    <property type="entry name" value="NADH DEHYDROGENASE [UBIQUINONE] 1 ALPHA SUBCOMPLEX SUBUNIT 9, MITOCHONDRIAL"/>
    <property type="match status" value="1"/>
</dbReference>
<dbReference type="PANTHER" id="PTHR12126">
    <property type="entry name" value="NADH-UBIQUINONE OXIDOREDUCTASE 39 KDA SUBUNIT-RELATED"/>
    <property type="match status" value="1"/>
</dbReference>
<dbReference type="InterPro" id="IPR036291">
    <property type="entry name" value="NAD(P)-bd_dom_sf"/>
</dbReference>
<sequence>MVNLVGLLAERRPGDFARVHAEGAERVATRARTAGVRGLVHVSAIGADPASPSRYAATKGEGEARVRAAFPTATILRPSVVFGPEDEFFNRLGRIAQISPIMPVIAGETRMQPVHVGDVADAIMVALDNAAASGGIYELGGPRVWRFRDLVAYVLKVT</sequence>
<feature type="non-terminal residue" evidence="2">
    <location>
        <position position="158"/>
    </location>
</feature>
<feature type="domain" description="NAD-dependent epimerase/dehydratase" evidence="1">
    <location>
        <begin position="11"/>
        <end position="140"/>
    </location>
</feature>
<reference evidence="2" key="2">
    <citation type="journal article" date="2014" name="ISME J.">
        <title>Microbial stratification in low pH oxic and suboxic macroscopic growths along an acid mine drainage.</title>
        <authorList>
            <person name="Mendez-Garcia C."/>
            <person name="Mesa V."/>
            <person name="Sprenger R.R."/>
            <person name="Richter M."/>
            <person name="Diez M.S."/>
            <person name="Solano J."/>
            <person name="Bargiela R."/>
            <person name="Golyshina O.V."/>
            <person name="Manteca A."/>
            <person name="Ramos J.L."/>
            <person name="Gallego J.R."/>
            <person name="Llorente I."/>
            <person name="Martins Dos Santos V.A."/>
            <person name="Jensen O.N."/>
            <person name="Pelaez A.I."/>
            <person name="Sanchez J."/>
            <person name="Ferrer M."/>
        </authorList>
    </citation>
    <scope>NUCLEOTIDE SEQUENCE</scope>
</reference>
<name>T0ZIQ2_9ZZZZ</name>
<evidence type="ECO:0000259" key="1">
    <source>
        <dbReference type="Pfam" id="PF01370"/>
    </source>
</evidence>
<proteinExistence type="predicted"/>
<keyword evidence="2" id="KW-0830">Ubiquinone</keyword>
<dbReference type="GO" id="GO:0044877">
    <property type="term" value="F:protein-containing complex binding"/>
    <property type="evidence" value="ECO:0007669"/>
    <property type="project" value="TreeGrafter"/>
</dbReference>
<dbReference type="InterPro" id="IPR051207">
    <property type="entry name" value="ComplexI_NDUFA9_subunit"/>
</dbReference>
<dbReference type="EMBL" id="AUZX01015177">
    <property type="protein sequence ID" value="EQD29720.1"/>
    <property type="molecule type" value="Genomic_DNA"/>
</dbReference>
<comment type="caution">
    <text evidence="2">The sequence shown here is derived from an EMBL/GenBank/DDBJ whole genome shotgun (WGS) entry which is preliminary data.</text>
</comment>
<accession>T0ZIQ2</accession>
<dbReference type="SUPFAM" id="SSF51735">
    <property type="entry name" value="NAD(P)-binding Rossmann-fold domains"/>
    <property type="match status" value="1"/>
</dbReference>
<dbReference type="AlphaFoldDB" id="T0ZIQ2"/>
<reference evidence="2" key="1">
    <citation type="submission" date="2013-08" db="EMBL/GenBank/DDBJ databases">
        <authorList>
            <person name="Mendez C."/>
            <person name="Richter M."/>
            <person name="Ferrer M."/>
            <person name="Sanchez J."/>
        </authorList>
    </citation>
    <scope>NUCLEOTIDE SEQUENCE</scope>
</reference>
<organism evidence="2">
    <name type="scientific">mine drainage metagenome</name>
    <dbReference type="NCBI Taxonomy" id="410659"/>
    <lineage>
        <taxon>unclassified sequences</taxon>
        <taxon>metagenomes</taxon>
        <taxon>ecological metagenomes</taxon>
    </lineage>
</organism>